<dbReference type="EMBL" id="BARS01015013">
    <property type="protein sequence ID" value="GAF86569.1"/>
    <property type="molecule type" value="Genomic_DNA"/>
</dbReference>
<protein>
    <submittedName>
        <fullName evidence="1">Uncharacterized protein</fullName>
    </submittedName>
</protein>
<sequence length="105" mass="11425">MSVPTKGKTLHNTTADGASKNVKDIVFWGNGDTFALISKASSQEEGWMKSTKAMQTSQGVVVQVTTQQRNPDGSYAIAEALTFVPFVTISEERNDKNEVTSRTII</sequence>
<dbReference type="AlphaFoldDB" id="X0T035"/>
<evidence type="ECO:0000313" key="1">
    <source>
        <dbReference type="EMBL" id="GAF86569.1"/>
    </source>
</evidence>
<accession>X0T035</accession>
<name>X0T035_9ZZZZ</name>
<reference evidence="1" key="1">
    <citation type="journal article" date="2014" name="Front. Microbiol.">
        <title>High frequency of phylogenetically diverse reductive dehalogenase-homologous genes in deep subseafloor sedimentary metagenomes.</title>
        <authorList>
            <person name="Kawai M."/>
            <person name="Futagami T."/>
            <person name="Toyoda A."/>
            <person name="Takaki Y."/>
            <person name="Nishi S."/>
            <person name="Hori S."/>
            <person name="Arai W."/>
            <person name="Tsubouchi T."/>
            <person name="Morono Y."/>
            <person name="Uchiyama I."/>
            <person name="Ito T."/>
            <person name="Fujiyama A."/>
            <person name="Inagaki F."/>
            <person name="Takami H."/>
        </authorList>
    </citation>
    <scope>NUCLEOTIDE SEQUENCE</scope>
    <source>
        <strain evidence="1">Expedition CK06-06</strain>
    </source>
</reference>
<comment type="caution">
    <text evidence="1">The sequence shown here is derived from an EMBL/GenBank/DDBJ whole genome shotgun (WGS) entry which is preliminary data.</text>
</comment>
<gene>
    <name evidence="1" type="ORF">S01H1_24926</name>
</gene>
<organism evidence="1">
    <name type="scientific">marine sediment metagenome</name>
    <dbReference type="NCBI Taxonomy" id="412755"/>
    <lineage>
        <taxon>unclassified sequences</taxon>
        <taxon>metagenomes</taxon>
        <taxon>ecological metagenomes</taxon>
    </lineage>
</organism>
<proteinExistence type="predicted"/>